<protein>
    <submittedName>
        <fullName evidence="1">Uncharacterized protein</fullName>
    </submittedName>
</protein>
<gene>
    <name evidence="1" type="ORF">MES5069_270240</name>
</gene>
<accession>A0ABN8JSQ4</accession>
<name>A0ABN8JSQ4_9HYPH</name>
<dbReference type="Proteomes" id="UP001153050">
    <property type="component" value="Unassembled WGS sequence"/>
</dbReference>
<sequence>MHQTKVVTESIHSFRWSAASRPPGSPPGVTAPATICATRAGFILELPEAPSFARVKPQEHSRFALMLSQRVCVMARQKAAICIIQFIH</sequence>
<keyword evidence="2" id="KW-1185">Reference proteome</keyword>
<organism evidence="1 2">
    <name type="scientific">Mesorhizobium escarrei</name>
    <dbReference type="NCBI Taxonomy" id="666018"/>
    <lineage>
        <taxon>Bacteria</taxon>
        <taxon>Pseudomonadati</taxon>
        <taxon>Pseudomonadota</taxon>
        <taxon>Alphaproteobacteria</taxon>
        <taxon>Hyphomicrobiales</taxon>
        <taxon>Phyllobacteriaceae</taxon>
        <taxon>Mesorhizobium</taxon>
    </lineage>
</organism>
<dbReference type="EMBL" id="CAKXZT010000121">
    <property type="protein sequence ID" value="CAH2401069.1"/>
    <property type="molecule type" value="Genomic_DNA"/>
</dbReference>
<reference evidence="1 2" key="1">
    <citation type="submission" date="2022-03" db="EMBL/GenBank/DDBJ databases">
        <authorList>
            <person name="Brunel B."/>
        </authorList>
    </citation>
    <scope>NUCLEOTIDE SEQUENCE [LARGE SCALE GENOMIC DNA]</scope>
    <source>
        <strain evidence="1">STM5069sample</strain>
    </source>
</reference>
<evidence type="ECO:0000313" key="1">
    <source>
        <dbReference type="EMBL" id="CAH2401069.1"/>
    </source>
</evidence>
<evidence type="ECO:0000313" key="2">
    <source>
        <dbReference type="Proteomes" id="UP001153050"/>
    </source>
</evidence>
<comment type="caution">
    <text evidence="1">The sequence shown here is derived from an EMBL/GenBank/DDBJ whole genome shotgun (WGS) entry which is preliminary data.</text>
</comment>
<proteinExistence type="predicted"/>